<organism evidence="2 3">
    <name type="scientific">Thalictrum thalictroides</name>
    <name type="common">Rue-anemone</name>
    <name type="synonym">Anemone thalictroides</name>
    <dbReference type="NCBI Taxonomy" id="46969"/>
    <lineage>
        <taxon>Eukaryota</taxon>
        <taxon>Viridiplantae</taxon>
        <taxon>Streptophyta</taxon>
        <taxon>Embryophyta</taxon>
        <taxon>Tracheophyta</taxon>
        <taxon>Spermatophyta</taxon>
        <taxon>Magnoliopsida</taxon>
        <taxon>Ranunculales</taxon>
        <taxon>Ranunculaceae</taxon>
        <taxon>Thalictroideae</taxon>
        <taxon>Thalictrum</taxon>
    </lineage>
</organism>
<feature type="compositionally biased region" description="Acidic residues" evidence="1">
    <location>
        <begin position="183"/>
        <end position="194"/>
    </location>
</feature>
<dbReference type="EMBL" id="JABWDY010013233">
    <property type="protein sequence ID" value="KAF5198434.1"/>
    <property type="molecule type" value="Genomic_DNA"/>
</dbReference>
<dbReference type="AlphaFoldDB" id="A0A7J6WM49"/>
<reference evidence="2 3" key="1">
    <citation type="submission" date="2020-06" db="EMBL/GenBank/DDBJ databases">
        <title>Transcriptomic and genomic resources for Thalictrum thalictroides and T. hernandezii: Facilitating candidate gene discovery in an emerging model plant lineage.</title>
        <authorList>
            <person name="Arias T."/>
            <person name="Riano-Pachon D.M."/>
            <person name="Di Stilio V.S."/>
        </authorList>
    </citation>
    <scope>NUCLEOTIDE SEQUENCE [LARGE SCALE GENOMIC DNA]</scope>
    <source>
        <strain evidence="3">cv. WT478/WT964</strain>
        <tissue evidence="2">Leaves</tissue>
    </source>
</reference>
<evidence type="ECO:0000256" key="1">
    <source>
        <dbReference type="SAM" id="MobiDB-lite"/>
    </source>
</evidence>
<feature type="compositionally biased region" description="Acidic residues" evidence="1">
    <location>
        <begin position="110"/>
        <end position="169"/>
    </location>
</feature>
<proteinExistence type="predicted"/>
<gene>
    <name evidence="2" type="ORF">FRX31_011978</name>
</gene>
<feature type="region of interest" description="Disordered" evidence="1">
    <location>
        <begin position="93"/>
        <end position="201"/>
    </location>
</feature>
<keyword evidence="3" id="KW-1185">Reference proteome</keyword>
<accession>A0A7J6WM49</accession>
<dbReference type="Proteomes" id="UP000554482">
    <property type="component" value="Unassembled WGS sequence"/>
</dbReference>
<protein>
    <submittedName>
        <fullName evidence="2">Uncharacterized protein</fullName>
    </submittedName>
</protein>
<evidence type="ECO:0000313" key="3">
    <source>
        <dbReference type="Proteomes" id="UP000554482"/>
    </source>
</evidence>
<sequence>MASNVGSSGIGVRRRVVVIARLYEAMRRSMCDLHFDQFRAFHEDLNEVSRMIAMANPIVQEQIFSFFPESPHRIERETWIQFEDWSRTEMGLVAHPINPNPPVPVISESSSDEESEDETDSFTSDEDYKEETESDSEEISDSDSLEEDEDDSSNASLEDEEGGSSDDEVVFVGENNAAADVVPDIEEINGDPEEPMVAPPD</sequence>
<comment type="caution">
    <text evidence="2">The sequence shown here is derived from an EMBL/GenBank/DDBJ whole genome shotgun (WGS) entry which is preliminary data.</text>
</comment>
<evidence type="ECO:0000313" key="2">
    <source>
        <dbReference type="EMBL" id="KAF5198434.1"/>
    </source>
</evidence>
<name>A0A7J6WM49_THATH</name>